<keyword evidence="2" id="KW-1185">Reference proteome</keyword>
<dbReference type="AlphaFoldDB" id="A0A2K8T520"/>
<evidence type="ECO:0000313" key="1">
    <source>
        <dbReference type="EMBL" id="AUB42720.1"/>
    </source>
</evidence>
<gene>
    <name evidence="1" type="ORF">COO91_08866</name>
</gene>
<dbReference type="KEGG" id="nfl:COO91_08866"/>
<evidence type="ECO:0000313" key="2">
    <source>
        <dbReference type="Proteomes" id="UP000232003"/>
    </source>
</evidence>
<organism evidence="1 2">
    <name type="scientific">Nostoc flagelliforme CCNUN1</name>
    <dbReference type="NCBI Taxonomy" id="2038116"/>
    <lineage>
        <taxon>Bacteria</taxon>
        <taxon>Bacillati</taxon>
        <taxon>Cyanobacteriota</taxon>
        <taxon>Cyanophyceae</taxon>
        <taxon>Nostocales</taxon>
        <taxon>Nostocaceae</taxon>
        <taxon>Nostoc</taxon>
    </lineage>
</organism>
<dbReference type="EMBL" id="CP024785">
    <property type="protein sequence ID" value="AUB42720.1"/>
    <property type="molecule type" value="Genomic_DNA"/>
</dbReference>
<reference evidence="1 2" key="1">
    <citation type="submission" date="2017-11" db="EMBL/GenBank/DDBJ databases">
        <title>Complete genome of a free-living desiccation-tolerant cyanobacterium and its photosynthetic adaptation to extreme terrestrial habitat.</title>
        <authorList>
            <person name="Shang J."/>
        </authorList>
    </citation>
    <scope>NUCLEOTIDE SEQUENCE [LARGE SCALE GENOMIC DNA]</scope>
    <source>
        <strain evidence="1 2">CCNUN1</strain>
    </source>
</reference>
<dbReference type="Proteomes" id="UP000232003">
    <property type="component" value="Chromosome"/>
</dbReference>
<proteinExistence type="predicted"/>
<accession>A0A2K8T520</accession>
<sequence length="40" mass="4801">MTVEKQSGKSKLTKFYENSHLTQQQFTFSSFIDHLNQFFK</sequence>
<name>A0A2K8T520_9NOSO</name>
<protein>
    <submittedName>
        <fullName evidence="1">Uncharacterized protein</fullName>
    </submittedName>
</protein>